<gene>
    <name evidence="2" type="ORF">AVEN_33383_1</name>
    <name evidence="3" type="ORF">AVEN_91857_1</name>
</gene>
<accession>A0A4Y2U1H4</accession>
<protein>
    <submittedName>
        <fullName evidence="3">Uncharacterized protein</fullName>
    </submittedName>
</protein>
<evidence type="ECO:0000313" key="3">
    <source>
        <dbReference type="EMBL" id="GBO06849.1"/>
    </source>
</evidence>
<organism evidence="3 4">
    <name type="scientific">Araneus ventricosus</name>
    <name type="common">Orbweaver spider</name>
    <name type="synonym">Epeira ventricosa</name>
    <dbReference type="NCBI Taxonomy" id="182803"/>
    <lineage>
        <taxon>Eukaryota</taxon>
        <taxon>Metazoa</taxon>
        <taxon>Ecdysozoa</taxon>
        <taxon>Arthropoda</taxon>
        <taxon>Chelicerata</taxon>
        <taxon>Arachnida</taxon>
        <taxon>Araneae</taxon>
        <taxon>Araneomorphae</taxon>
        <taxon>Entelegynae</taxon>
        <taxon>Araneoidea</taxon>
        <taxon>Araneidae</taxon>
        <taxon>Araneus</taxon>
    </lineage>
</organism>
<evidence type="ECO:0000313" key="2">
    <source>
        <dbReference type="EMBL" id="GBO06844.1"/>
    </source>
</evidence>
<dbReference type="EMBL" id="BGPR01033059">
    <property type="protein sequence ID" value="GBO06849.1"/>
    <property type="molecule type" value="Genomic_DNA"/>
</dbReference>
<feature type="compositionally biased region" description="Basic and acidic residues" evidence="1">
    <location>
        <begin position="60"/>
        <end position="71"/>
    </location>
</feature>
<name>A0A4Y2U1H4_ARAVE</name>
<sequence length="101" mass="11312">MCRNFTLWFQLMNDFLCSHFNIKLTTKNTPSQAFVCIGKPARPDSNTVFLSAQNSPPYEKPMHKPLPKEVHSSSAMGSLTSTTVIVLPLGKREPTSRESEN</sequence>
<keyword evidence="4" id="KW-1185">Reference proteome</keyword>
<dbReference type="AlphaFoldDB" id="A0A4Y2U1H4"/>
<evidence type="ECO:0000256" key="1">
    <source>
        <dbReference type="SAM" id="MobiDB-lite"/>
    </source>
</evidence>
<proteinExistence type="predicted"/>
<evidence type="ECO:0000313" key="4">
    <source>
        <dbReference type="Proteomes" id="UP000499080"/>
    </source>
</evidence>
<dbReference type="EMBL" id="BGPR01033056">
    <property type="protein sequence ID" value="GBO06844.1"/>
    <property type="molecule type" value="Genomic_DNA"/>
</dbReference>
<comment type="caution">
    <text evidence="3">The sequence shown here is derived from an EMBL/GenBank/DDBJ whole genome shotgun (WGS) entry which is preliminary data.</text>
</comment>
<dbReference type="Proteomes" id="UP000499080">
    <property type="component" value="Unassembled WGS sequence"/>
</dbReference>
<reference evidence="3 4" key="1">
    <citation type="journal article" date="2019" name="Sci. Rep.">
        <title>Orb-weaving spider Araneus ventricosus genome elucidates the spidroin gene catalogue.</title>
        <authorList>
            <person name="Kono N."/>
            <person name="Nakamura H."/>
            <person name="Ohtoshi R."/>
            <person name="Moran D.A.P."/>
            <person name="Shinohara A."/>
            <person name="Yoshida Y."/>
            <person name="Fujiwara M."/>
            <person name="Mori M."/>
            <person name="Tomita M."/>
            <person name="Arakawa K."/>
        </authorList>
    </citation>
    <scope>NUCLEOTIDE SEQUENCE [LARGE SCALE GENOMIC DNA]</scope>
</reference>
<feature type="region of interest" description="Disordered" evidence="1">
    <location>
        <begin position="53"/>
        <end position="75"/>
    </location>
</feature>